<evidence type="ECO:0000256" key="4">
    <source>
        <dbReference type="SAM" id="Coils"/>
    </source>
</evidence>
<keyword evidence="1" id="KW-0677">Repeat</keyword>
<evidence type="ECO:0000256" key="1">
    <source>
        <dbReference type="ARBA" id="ARBA00022737"/>
    </source>
</evidence>
<dbReference type="PANTHER" id="PTHR24198:SF165">
    <property type="entry name" value="ANKYRIN REPEAT-CONTAINING PROTEIN-RELATED"/>
    <property type="match status" value="1"/>
</dbReference>
<dbReference type="Proteomes" id="UP000187425">
    <property type="component" value="Unassembled WGS sequence"/>
</dbReference>
<evidence type="ECO:0000256" key="3">
    <source>
        <dbReference type="PROSITE-ProRule" id="PRU00023"/>
    </source>
</evidence>
<sequence length="239" mass="26051">MRFLVLTLLLFISGYQTDDFKVLNNQGQQSTQEVNNEMDKLNQALLAATRQGDKELITKLLTDGADIDVTDNEGRTPALIAVHTNQLDIFKLLLEKGANINIRDNRSDNPLLYAGAEGMLDFVKVSIAAGADTSIVNRFGGTALIPAADRGHMDIVEELLTSSDVNIDHVNNLGWTALLEAIILGDGGKEHQAIVQLLIHHGADIHIADSNGVSPLQHAQNRGYQEMVEMLMNKSSDSI</sequence>
<dbReference type="InterPro" id="IPR036770">
    <property type="entry name" value="Ankyrin_rpt-contain_sf"/>
</dbReference>
<feature type="repeat" description="ANK" evidence="3">
    <location>
        <begin position="211"/>
        <end position="239"/>
    </location>
</feature>
<protein>
    <submittedName>
        <fullName evidence="5">Uncharacterized protein</fullName>
    </submittedName>
</protein>
<reference evidence="5 6" key="1">
    <citation type="submission" date="2016-11" db="EMBL/GenBank/DDBJ databases">
        <title>Paenibacillus species isolates.</title>
        <authorList>
            <person name="Beno S.M."/>
        </authorList>
    </citation>
    <scope>NUCLEOTIDE SEQUENCE [LARGE SCALE GENOMIC DNA]</scope>
    <source>
        <strain evidence="5 6">FSL H7-0443</strain>
    </source>
</reference>
<evidence type="ECO:0000313" key="6">
    <source>
        <dbReference type="Proteomes" id="UP000187425"/>
    </source>
</evidence>
<dbReference type="PROSITE" id="PS50297">
    <property type="entry name" value="ANK_REP_REGION"/>
    <property type="match status" value="2"/>
</dbReference>
<comment type="caution">
    <text evidence="5">The sequence shown here is derived from an EMBL/GenBank/DDBJ whole genome shotgun (WGS) entry which is preliminary data.</text>
</comment>
<dbReference type="Gene3D" id="1.25.40.20">
    <property type="entry name" value="Ankyrin repeat-containing domain"/>
    <property type="match status" value="2"/>
</dbReference>
<evidence type="ECO:0000256" key="2">
    <source>
        <dbReference type="ARBA" id="ARBA00023043"/>
    </source>
</evidence>
<feature type="repeat" description="ANK" evidence="3">
    <location>
        <begin position="173"/>
        <end position="210"/>
    </location>
</feature>
<organism evidence="5 6">
    <name type="scientific">Paenibacillus odorifer</name>
    <dbReference type="NCBI Taxonomy" id="189426"/>
    <lineage>
        <taxon>Bacteria</taxon>
        <taxon>Bacillati</taxon>
        <taxon>Bacillota</taxon>
        <taxon>Bacilli</taxon>
        <taxon>Bacillales</taxon>
        <taxon>Paenibacillaceae</taxon>
        <taxon>Paenibacillus</taxon>
    </lineage>
</organism>
<dbReference type="EMBL" id="MPTW01000010">
    <property type="protein sequence ID" value="OME67985.1"/>
    <property type="molecule type" value="Genomic_DNA"/>
</dbReference>
<accession>A0A1R0ZEC5</accession>
<dbReference type="OrthoDB" id="9812708at2"/>
<keyword evidence="2 3" id="KW-0040">ANK repeat</keyword>
<evidence type="ECO:0000313" key="5">
    <source>
        <dbReference type="EMBL" id="OME67985.1"/>
    </source>
</evidence>
<dbReference type="PROSITE" id="PS50088">
    <property type="entry name" value="ANK_REPEAT"/>
    <property type="match status" value="4"/>
</dbReference>
<dbReference type="PRINTS" id="PR01415">
    <property type="entry name" value="ANKYRIN"/>
</dbReference>
<dbReference type="Pfam" id="PF12796">
    <property type="entry name" value="Ank_2"/>
    <property type="match status" value="2"/>
</dbReference>
<dbReference type="SMART" id="SM00248">
    <property type="entry name" value="ANK"/>
    <property type="match status" value="6"/>
</dbReference>
<dbReference type="PANTHER" id="PTHR24198">
    <property type="entry name" value="ANKYRIN REPEAT AND PROTEIN KINASE DOMAIN-CONTAINING PROTEIN"/>
    <property type="match status" value="1"/>
</dbReference>
<feature type="repeat" description="ANK" evidence="3">
    <location>
        <begin position="73"/>
        <end position="105"/>
    </location>
</feature>
<proteinExistence type="predicted"/>
<keyword evidence="4" id="KW-0175">Coiled coil</keyword>
<dbReference type="AlphaFoldDB" id="A0A1R0ZEC5"/>
<dbReference type="InterPro" id="IPR002110">
    <property type="entry name" value="Ankyrin_rpt"/>
</dbReference>
<dbReference type="SUPFAM" id="SSF48403">
    <property type="entry name" value="Ankyrin repeat"/>
    <property type="match status" value="1"/>
</dbReference>
<name>A0A1R0ZEC5_9BACL</name>
<gene>
    <name evidence="5" type="ORF">BSK65_17830</name>
</gene>
<feature type="repeat" description="ANK" evidence="3">
    <location>
        <begin position="40"/>
        <end position="72"/>
    </location>
</feature>
<feature type="coiled-coil region" evidence="4">
    <location>
        <begin position="24"/>
        <end position="51"/>
    </location>
</feature>